<dbReference type="AlphaFoldDB" id="A0A4S8PI26"/>
<feature type="domain" description="Glycoside-hydrolase family GH114 TIM-barrel" evidence="2">
    <location>
        <begin position="34"/>
        <end position="287"/>
    </location>
</feature>
<dbReference type="Gene3D" id="3.20.20.70">
    <property type="entry name" value="Aldolase class I"/>
    <property type="match status" value="1"/>
</dbReference>
<organism evidence="3 4">
    <name type="scientific">Glycomyces paridis</name>
    <dbReference type="NCBI Taxonomy" id="2126555"/>
    <lineage>
        <taxon>Bacteria</taxon>
        <taxon>Bacillati</taxon>
        <taxon>Actinomycetota</taxon>
        <taxon>Actinomycetes</taxon>
        <taxon>Glycomycetales</taxon>
        <taxon>Glycomycetaceae</taxon>
        <taxon>Glycomyces</taxon>
    </lineage>
</organism>
<evidence type="ECO:0000313" key="4">
    <source>
        <dbReference type="Proteomes" id="UP000305792"/>
    </source>
</evidence>
<dbReference type="PROSITE" id="PS51257">
    <property type="entry name" value="PROKAR_LIPOPROTEIN"/>
    <property type="match status" value="1"/>
</dbReference>
<evidence type="ECO:0000313" key="3">
    <source>
        <dbReference type="EMBL" id="THV27984.1"/>
    </source>
</evidence>
<keyword evidence="3" id="KW-0378">Hydrolase</keyword>
<accession>A0A4S8PI26</accession>
<dbReference type="Proteomes" id="UP000305792">
    <property type="component" value="Unassembled WGS sequence"/>
</dbReference>
<keyword evidence="4" id="KW-1185">Reference proteome</keyword>
<protein>
    <submittedName>
        <fullName evidence="3">Glycoside hydrolase</fullName>
    </submittedName>
</protein>
<reference evidence="3 4" key="1">
    <citation type="journal article" date="2018" name="Int. J. Syst. Evol. Microbiol.">
        <title>Glycomyces paridis sp. nov., isolated from the medicinal plant Paris polyphylla.</title>
        <authorList>
            <person name="Fang X.M."/>
            <person name="Bai J.L."/>
            <person name="Su J."/>
            <person name="Zhao L.L."/>
            <person name="Liu H.Y."/>
            <person name="Ma B.P."/>
            <person name="Zhang Y.Q."/>
            <person name="Yu L.Y."/>
        </authorList>
    </citation>
    <scope>NUCLEOTIDE SEQUENCE [LARGE SCALE GENOMIC DNA]</scope>
    <source>
        <strain evidence="3 4">CPCC 204357</strain>
    </source>
</reference>
<dbReference type="Pfam" id="PF03537">
    <property type="entry name" value="Glyco_hydro_114"/>
    <property type="match status" value="1"/>
</dbReference>
<gene>
    <name evidence="3" type="ORF">E9998_13440</name>
</gene>
<dbReference type="PANTHER" id="PTHR35882">
    <property type="entry name" value="PELA"/>
    <property type="match status" value="1"/>
</dbReference>
<comment type="caution">
    <text evidence="3">The sequence shown here is derived from an EMBL/GenBank/DDBJ whole genome shotgun (WGS) entry which is preliminary data.</text>
</comment>
<name>A0A4S8PI26_9ACTN</name>
<sequence length="293" mass="31672">MRRPAAALAALPLLLAACTTGGGAPADGPDGATWLYWLTGYPAGGFDAAEAGAFDYAVVDLARDGGEDYWSAEEVGALQAEGTSVFAYFSMGSIEDYRPESEAVEDAGLVLNRWGDWPDEHFVAYWDPQWWDLVMAPRLDQAAAAGFDGVYLDVPNAYEEIDLALVPGETRESLAAKMAELVVAAAEYAGEDLMILPQNSPELREHPGYTDAIDGLGVEHLYYLDTGEACEEDWCAETLDHVRALREAGKLILAVDYTDDPGERAEACRRYREEGFAGAVAGIDLDAPYEPCP</sequence>
<feature type="signal peptide" evidence="1">
    <location>
        <begin position="1"/>
        <end position="26"/>
    </location>
</feature>
<keyword evidence="1" id="KW-0732">Signal</keyword>
<feature type="chain" id="PRO_5020204851" evidence="1">
    <location>
        <begin position="27"/>
        <end position="293"/>
    </location>
</feature>
<proteinExistence type="predicted"/>
<dbReference type="InterPro" id="IPR016062">
    <property type="entry name" value="TM1410-rel"/>
</dbReference>
<dbReference type="InterPro" id="IPR017853">
    <property type="entry name" value="GH"/>
</dbReference>
<dbReference type="GO" id="GO:0016787">
    <property type="term" value="F:hydrolase activity"/>
    <property type="evidence" value="ECO:0007669"/>
    <property type="project" value="UniProtKB-KW"/>
</dbReference>
<dbReference type="EMBL" id="STGX01000009">
    <property type="protein sequence ID" value="THV27984.1"/>
    <property type="molecule type" value="Genomic_DNA"/>
</dbReference>
<dbReference type="PRINTS" id="PR01545">
    <property type="entry name" value="THEMAYE10DUF"/>
</dbReference>
<evidence type="ECO:0000259" key="2">
    <source>
        <dbReference type="Pfam" id="PF03537"/>
    </source>
</evidence>
<dbReference type="PANTHER" id="PTHR35882:SF2">
    <property type="entry name" value="PELA"/>
    <property type="match status" value="1"/>
</dbReference>
<dbReference type="InterPro" id="IPR013785">
    <property type="entry name" value="Aldolase_TIM"/>
</dbReference>
<evidence type="ECO:0000256" key="1">
    <source>
        <dbReference type="SAM" id="SignalP"/>
    </source>
</evidence>
<dbReference type="InterPro" id="IPR004352">
    <property type="entry name" value="GH114_TIM-barrel"/>
</dbReference>
<dbReference type="RefSeq" id="WP_136530216.1">
    <property type="nucleotide sequence ID" value="NZ_STGX01000009.1"/>
</dbReference>
<dbReference type="OrthoDB" id="30037at2"/>
<dbReference type="SUPFAM" id="SSF51445">
    <property type="entry name" value="(Trans)glycosidases"/>
    <property type="match status" value="1"/>
</dbReference>